<evidence type="ECO:0000313" key="8">
    <source>
        <dbReference type="Proteomes" id="UP000662770"/>
    </source>
</evidence>
<comment type="catalytic activity">
    <reaction evidence="4">
        <text>N-terminal L-aspartyl-[protein] + L-leucyl-tRNA(Leu) = N-terminal L-leucyl-L-aspartyl-[protein] + tRNA(Leu) + H(+)</text>
        <dbReference type="Rhea" id="RHEA:50420"/>
        <dbReference type="Rhea" id="RHEA-COMP:9613"/>
        <dbReference type="Rhea" id="RHEA-COMP:9622"/>
        <dbReference type="Rhea" id="RHEA-COMP:12669"/>
        <dbReference type="Rhea" id="RHEA-COMP:12674"/>
        <dbReference type="ChEBI" id="CHEBI:15378"/>
        <dbReference type="ChEBI" id="CHEBI:64720"/>
        <dbReference type="ChEBI" id="CHEBI:78442"/>
        <dbReference type="ChEBI" id="CHEBI:78494"/>
        <dbReference type="ChEBI" id="CHEBI:133042"/>
        <dbReference type="EC" id="2.3.2.29"/>
    </reaction>
</comment>
<gene>
    <name evidence="4" type="primary">bpt</name>
    <name evidence="7" type="ORF">JYB87_10390</name>
</gene>
<dbReference type="EMBL" id="CP071503">
    <property type="protein sequence ID" value="QSX32190.1"/>
    <property type="molecule type" value="Genomic_DNA"/>
</dbReference>
<evidence type="ECO:0000256" key="2">
    <source>
        <dbReference type="ARBA" id="ARBA00022679"/>
    </source>
</evidence>
<dbReference type="Pfam" id="PF04377">
    <property type="entry name" value="ATE_C"/>
    <property type="match status" value="1"/>
</dbReference>
<keyword evidence="3 4" id="KW-0012">Acyltransferase</keyword>
<dbReference type="NCBIfam" id="NF002347">
    <property type="entry name" value="PRK01305.2-4"/>
    <property type="match status" value="1"/>
</dbReference>
<organism evidence="7 8">
    <name type="scientific">Shewanella avicenniae</name>
    <dbReference type="NCBI Taxonomy" id="2814294"/>
    <lineage>
        <taxon>Bacteria</taxon>
        <taxon>Pseudomonadati</taxon>
        <taxon>Pseudomonadota</taxon>
        <taxon>Gammaproteobacteria</taxon>
        <taxon>Alteromonadales</taxon>
        <taxon>Shewanellaceae</taxon>
        <taxon>Shewanella</taxon>
    </lineage>
</organism>
<comment type="subcellular location">
    <subcellularLocation>
        <location evidence="4">Cytoplasm</location>
    </subcellularLocation>
</comment>
<dbReference type="NCBIfam" id="NF002345">
    <property type="entry name" value="PRK01305.2-2"/>
    <property type="match status" value="1"/>
</dbReference>
<dbReference type="PIRSF" id="PIRSF037208">
    <property type="entry name" value="ATE_pro_prd"/>
    <property type="match status" value="1"/>
</dbReference>
<comment type="catalytic activity">
    <reaction evidence="4">
        <text>N-terminal L-glutamyl-[protein] + L-leucyl-tRNA(Leu) = N-terminal L-leucyl-L-glutamyl-[protein] + tRNA(Leu) + H(+)</text>
        <dbReference type="Rhea" id="RHEA:50412"/>
        <dbReference type="Rhea" id="RHEA-COMP:9613"/>
        <dbReference type="Rhea" id="RHEA-COMP:9622"/>
        <dbReference type="Rhea" id="RHEA-COMP:12664"/>
        <dbReference type="Rhea" id="RHEA-COMP:12668"/>
        <dbReference type="ChEBI" id="CHEBI:15378"/>
        <dbReference type="ChEBI" id="CHEBI:64721"/>
        <dbReference type="ChEBI" id="CHEBI:78442"/>
        <dbReference type="ChEBI" id="CHEBI:78494"/>
        <dbReference type="ChEBI" id="CHEBI:133041"/>
        <dbReference type="EC" id="2.3.2.29"/>
    </reaction>
</comment>
<evidence type="ECO:0000313" key="7">
    <source>
        <dbReference type="EMBL" id="QSX32190.1"/>
    </source>
</evidence>
<protein>
    <recommendedName>
        <fullName evidence="4">Aspartate/glutamate leucyltransferase</fullName>
        <ecNumber evidence="4">2.3.2.29</ecNumber>
    </recommendedName>
</protein>
<name>A0ABX7QMS1_9GAMM</name>
<sequence length="244" mass="28264">MHSEHQTVAVGLTQTFPCSYLADQQEQLLVIKEQMMQPALFEQLLSMGFRRSGSMVYKPRCPHCQACQPIRVPLAEFTPSKRQKRTLAQNRDIRIEVSKQFRDAHYQLYQRYINARHHDGPMFPPTLEQYVGFIGCDWMQPGFVELYLDEQLVGVAVTDLLADSLSAVYSFFDPDLSHRSLGSLMILQQCKLGASMNKSFLYLGYQIDDNKKMNYKRLYRPYQVLTSTGWLNDCRLPQTPLHRG</sequence>
<dbReference type="GO" id="GO:0004057">
    <property type="term" value="F:arginyl-tRNA--protein transferase activity"/>
    <property type="evidence" value="ECO:0007669"/>
    <property type="project" value="UniProtKB-EC"/>
</dbReference>
<evidence type="ECO:0000256" key="1">
    <source>
        <dbReference type="ARBA" id="ARBA00022490"/>
    </source>
</evidence>
<feature type="domain" description="N-end rule aminoacyl transferase C-terminal" evidence="6">
    <location>
        <begin position="105"/>
        <end position="225"/>
    </location>
</feature>
<comment type="similarity">
    <text evidence="4">Belongs to the R-transferase family. Bpt subfamily.</text>
</comment>
<accession>A0ABX7QMS1</accession>
<keyword evidence="8" id="KW-1185">Reference proteome</keyword>
<feature type="domain" description="N-end aminoacyl transferase N-terminal" evidence="5">
    <location>
        <begin position="17"/>
        <end position="85"/>
    </location>
</feature>
<dbReference type="NCBIfam" id="NF002346">
    <property type="entry name" value="PRK01305.2-3"/>
    <property type="match status" value="1"/>
</dbReference>
<dbReference type="InterPro" id="IPR007472">
    <property type="entry name" value="N-end_Aminoacyl_Trfase_C"/>
</dbReference>
<dbReference type="PANTHER" id="PTHR21367">
    <property type="entry name" value="ARGININE-TRNA-PROTEIN TRANSFERASE 1"/>
    <property type="match status" value="1"/>
</dbReference>
<evidence type="ECO:0000259" key="6">
    <source>
        <dbReference type="Pfam" id="PF04377"/>
    </source>
</evidence>
<keyword evidence="1 4" id="KW-0963">Cytoplasm</keyword>
<evidence type="ECO:0000259" key="5">
    <source>
        <dbReference type="Pfam" id="PF04376"/>
    </source>
</evidence>
<dbReference type="InterPro" id="IPR016181">
    <property type="entry name" value="Acyl_CoA_acyltransferase"/>
</dbReference>
<dbReference type="Proteomes" id="UP000662770">
    <property type="component" value="Chromosome"/>
</dbReference>
<dbReference type="Pfam" id="PF04376">
    <property type="entry name" value="ATE_N"/>
    <property type="match status" value="1"/>
</dbReference>
<dbReference type="InterPro" id="IPR030700">
    <property type="entry name" value="N-end_Aminoacyl_Trfase"/>
</dbReference>
<dbReference type="PANTHER" id="PTHR21367:SF1">
    <property type="entry name" value="ARGINYL-TRNA--PROTEIN TRANSFERASE 1"/>
    <property type="match status" value="1"/>
</dbReference>
<evidence type="ECO:0000256" key="4">
    <source>
        <dbReference type="HAMAP-Rule" id="MF_00689"/>
    </source>
</evidence>
<proteinExistence type="inferred from homology"/>
<reference evidence="7 8" key="1">
    <citation type="submission" date="2021-03" db="EMBL/GenBank/DDBJ databases">
        <title>Novel species identification of genus Shewanella.</title>
        <authorList>
            <person name="Liu G."/>
            <person name="Zhang Q."/>
        </authorList>
    </citation>
    <scope>NUCLEOTIDE SEQUENCE [LARGE SCALE GENOMIC DNA]</scope>
    <source>
        <strain evidence="7 8">FJAT-51800</strain>
    </source>
</reference>
<evidence type="ECO:0000256" key="3">
    <source>
        <dbReference type="ARBA" id="ARBA00023315"/>
    </source>
</evidence>
<dbReference type="NCBIfam" id="NF002341">
    <property type="entry name" value="PRK01305.1-1"/>
    <property type="match status" value="1"/>
</dbReference>
<keyword evidence="2 4" id="KW-0808">Transferase</keyword>
<comment type="function">
    <text evidence="4">Functions in the N-end rule pathway of protein degradation where it conjugates Leu from its aminoacyl-tRNA to the N-termini of proteins containing an N-terminal aspartate or glutamate.</text>
</comment>
<dbReference type="InterPro" id="IPR017138">
    <property type="entry name" value="Asp_Glu_LeuTrfase"/>
</dbReference>
<dbReference type="InterPro" id="IPR007471">
    <property type="entry name" value="N-end_Aminoacyl_Trfase_N"/>
</dbReference>
<dbReference type="RefSeq" id="WP_207353435.1">
    <property type="nucleotide sequence ID" value="NZ_CP071503.1"/>
</dbReference>
<dbReference type="HAMAP" id="MF_00689">
    <property type="entry name" value="Bpt"/>
    <property type="match status" value="1"/>
</dbReference>
<dbReference type="SUPFAM" id="SSF55729">
    <property type="entry name" value="Acyl-CoA N-acyltransferases (Nat)"/>
    <property type="match status" value="1"/>
</dbReference>
<dbReference type="NCBIfam" id="NF002342">
    <property type="entry name" value="PRK01305.1-3"/>
    <property type="match status" value="1"/>
</dbReference>
<dbReference type="EC" id="2.3.2.29" evidence="4"/>